<evidence type="ECO:0000256" key="1">
    <source>
        <dbReference type="SAM" id="MobiDB-lite"/>
    </source>
</evidence>
<name>A0A4S4MBE8_9APHY</name>
<dbReference type="Proteomes" id="UP000308730">
    <property type="component" value="Unassembled WGS sequence"/>
</dbReference>
<protein>
    <submittedName>
        <fullName evidence="2">Uncharacterized protein</fullName>
    </submittedName>
</protein>
<feature type="compositionally biased region" description="Low complexity" evidence="1">
    <location>
        <begin position="739"/>
        <end position="754"/>
    </location>
</feature>
<feature type="non-terminal residue" evidence="2">
    <location>
        <position position="1"/>
    </location>
</feature>
<feature type="region of interest" description="Disordered" evidence="1">
    <location>
        <begin position="595"/>
        <end position="754"/>
    </location>
</feature>
<evidence type="ECO:0000313" key="3">
    <source>
        <dbReference type="Proteomes" id="UP000308730"/>
    </source>
</evidence>
<feature type="compositionally biased region" description="Polar residues" evidence="1">
    <location>
        <begin position="620"/>
        <end position="637"/>
    </location>
</feature>
<gene>
    <name evidence="2" type="ORF">EUX98_g8233</name>
</gene>
<feature type="compositionally biased region" description="Polar residues" evidence="1">
    <location>
        <begin position="595"/>
        <end position="613"/>
    </location>
</feature>
<feature type="compositionally biased region" description="Basic residues" evidence="1">
    <location>
        <begin position="683"/>
        <end position="697"/>
    </location>
</feature>
<proteinExistence type="predicted"/>
<dbReference type="AlphaFoldDB" id="A0A4S4MBE8"/>
<accession>A0A4S4MBE8</accession>
<comment type="caution">
    <text evidence="2">The sequence shown here is derived from an EMBL/GenBank/DDBJ whole genome shotgun (WGS) entry which is preliminary data.</text>
</comment>
<sequence>SGYISSSGYSALHGVYETLPEVSYDQLSLVIYQPLVRPAVKESFYVDRFLLSATIVEDELIFLTDVTYASETEALDDQEDDDYEEICISHYEIRLQVSSDQLALVRYQPLVRFTVKKFFIVDYFLASSTTVEEDPISLGVAQDTAKIKACDDCDDDDDDDFEEICIPVNLPQVNSDAQLALVLYQPLVRVVKESFYVDRYLLASSTILEDEFIFMMDVEDTAEIKASDEEDDEFEEISGCILSSRFTTLHQIIPRAGVAPEQLALVAYQPLVRVTVKESFYVDRQLRLSSSTTAEDPIFLTDVQETAELKASDDEQDGDFENICIPVNLCKILSSVNCDARLAVVLYKPLVLSKTSSYLERFLLAPLSIVEDECIIFSDVQDTTEIKTCDDEEIYIPVSLTLRPHAPAADDLVETLVEEEPLVSTTSKDHLSVVEDVEVTEEVQVSEDLQVVAGVQVADDVHVIDNTRVIEDVQVEDTQVIAVVQVVVAEGIQAVEDARIAEVAEDVQAIEDTEDIETEISLTSNVNVVEDKASELPTVSDIEPAAAIASEDTQAKTSVTTQDDILADVKFPEASAPLATVVRVDTAPVIKQAPVTQRSIPKQEAKTTQTTIKTRPPVQSLHNTVNNTVNKPGNNKCSPPVPSSSSVVPKKTGTPSTPGSRRAPKGPEASTSSTQTTPARIPASRRRGGRGSGKTKRGISGGVLLGSPVTDDKENASAAAATADGPRDGPSRRARRRAANAAAQAQGAASGSGI</sequence>
<evidence type="ECO:0000313" key="2">
    <source>
        <dbReference type="EMBL" id="THH22137.1"/>
    </source>
</evidence>
<keyword evidence="3" id="KW-1185">Reference proteome</keyword>
<dbReference type="EMBL" id="SGPM01000422">
    <property type="protein sequence ID" value="THH22137.1"/>
    <property type="molecule type" value="Genomic_DNA"/>
</dbReference>
<organism evidence="2 3">
    <name type="scientific">Antrodiella citrinella</name>
    <dbReference type="NCBI Taxonomy" id="2447956"/>
    <lineage>
        <taxon>Eukaryota</taxon>
        <taxon>Fungi</taxon>
        <taxon>Dikarya</taxon>
        <taxon>Basidiomycota</taxon>
        <taxon>Agaricomycotina</taxon>
        <taxon>Agaricomycetes</taxon>
        <taxon>Polyporales</taxon>
        <taxon>Steccherinaceae</taxon>
        <taxon>Antrodiella</taxon>
    </lineage>
</organism>
<reference evidence="2 3" key="1">
    <citation type="submission" date="2019-02" db="EMBL/GenBank/DDBJ databases">
        <title>Genome sequencing of the rare red list fungi Antrodiella citrinella (Flaviporus citrinellus).</title>
        <authorList>
            <person name="Buettner E."/>
            <person name="Kellner H."/>
        </authorList>
    </citation>
    <scope>NUCLEOTIDE SEQUENCE [LARGE SCALE GENOMIC DNA]</scope>
    <source>
        <strain evidence="2 3">DSM 108506</strain>
    </source>
</reference>